<protein>
    <recommendedName>
        <fullName evidence="4">Type I restriction modification DNA specificity domain-containing protein</fullName>
    </recommendedName>
</protein>
<evidence type="ECO:0000256" key="2">
    <source>
        <dbReference type="ARBA" id="ARBA00022747"/>
    </source>
</evidence>
<sequence>MLGEKFKISSGGTPSTSKLEYYKNGTINWVRTGDLKSKYITQVDGLITEEALKKSSAKLFPVDTVLIAMYGATIGACSILSIEAATNQACAAFLPNKDVDSSYLYFFLSSKKKEFIKLGVGGAQPNISATILKGVEIPLPPLEIQKQIAKTLDTAAELLAMHKQQLVELDNLIKSTFYDMFGDPVANVKGWATKPLLGVGKFISGGTPSKDRNDYWSGNFPWVSPKDMKVAYISNPKNFISNKVFEETSLKKISPNHLLIVVRGMILVHSFPTAINTVEVSINQDMKAILPIKEIDVVYLKHCFDNMTHQILKIITTAGHGTKKFDADSMGKVIIPVPSLHLQNQFADIVTKIEEQKALVKKVIDETQLLFDTLMSEYFE</sequence>
<dbReference type="InterPro" id="IPR052021">
    <property type="entry name" value="Type-I_RS_S_subunit"/>
</dbReference>
<name>A0A2R5ERZ1_9BACL</name>
<dbReference type="EMBL" id="BDQX01000173">
    <property type="protein sequence ID" value="GBG08905.1"/>
    <property type="molecule type" value="Genomic_DNA"/>
</dbReference>
<dbReference type="Gene3D" id="3.90.220.20">
    <property type="entry name" value="DNA methylase specificity domains"/>
    <property type="match status" value="2"/>
</dbReference>
<keyword evidence="2" id="KW-0680">Restriction system</keyword>
<dbReference type="InterPro" id="IPR044946">
    <property type="entry name" value="Restrct_endonuc_typeI_TRD_sf"/>
</dbReference>
<dbReference type="PANTHER" id="PTHR30408">
    <property type="entry name" value="TYPE-1 RESTRICTION ENZYME ECOKI SPECIFICITY PROTEIN"/>
    <property type="match status" value="1"/>
</dbReference>
<dbReference type="CDD" id="cd17515">
    <property type="entry name" value="RMtype1_S_MjaORF132P_Sau1132ORF3780P-TRD1-CR1_like"/>
    <property type="match status" value="1"/>
</dbReference>
<comment type="caution">
    <text evidence="5">The sequence shown here is derived from an EMBL/GenBank/DDBJ whole genome shotgun (WGS) entry which is preliminary data.</text>
</comment>
<dbReference type="InterPro" id="IPR000055">
    <property type="entry name" value="Restrct_endonuc_typeI_TRD"/>
</dbReference>
<dbReference type="Pfam" id="PF01420">
    <property type="entry name" value="Methylase_S"/>
    <property type="match status" value="2"/>
</dbReference>
<feature type="domain" description="Type I restriction modification DNA specificity" evidence="4">
    <location>
        <begin position="189"/>
        <end position="366"/>
    </location>
</feature>
<dbReference type="Gene3D" id="1.10.287.1120">
    <property type="entry name" value="Bipartite methylase S protein"/>
    <property type="match status" value="1"/>
</dbReference>
<accession>A0A2R5ERZ1</accession>
<dbReference type="PANTHER" id="PTHR30408:SF12">
    <property type="entry name" value="TYPE I RESTRICTION ENZYME MJAVIII SPECIFICITY SUBUNIT"/>
    <property type="match status" value="1"/>
</dbReference>
<dbReference type="SUPFAM" id="SSF116734">
    <property type="entry name" value="DNA methylase specificity domain"/>
    <property type="match status" value="2"/>
</dbReference>
<dbReference type="Proteomes" id="UP000245202">
    <property type="component" value="Unassembled WGS sequence"/>
</dbReference>
<evidence type="ECO:0000313" key="5">
    <source>
        <dbReference type="EMBL" id="GBG08905.1"/>
    </source>
</evidence>
<reference evidence="5 6" key="1">
    <citation type="submission" date="2017-08" db="EMBL/GenBank/DDBJ databases">
        <title>Substantial Increase in Enzyme Production by Combined Drug-Resistance Mutations in Paenibacillus agaridevorans.</title>
        <authorList>
            <person name="Tanaka Y."/>
            <person name="Funane K."/>
            <person name="Hosaka T."/>
            <person name="Shiwa Y."/>
            <person name="Fujita N."/>
            <person name="Miyazaki T."/>
            <person name="Yoshikawa H."/>
            <person name="Murakami K."/>
            <person name="Kasahara K."/>
            <person name="Inaoka T."/>
            <person name="Hiraga Y."/>
            <person name="Ochi K."/>
        </authorList>
    </citation>
    <scope>NUCLEOTIDE SEQUENCE [LARGE SCALE GENOMIC DNA]</scope>
    <source>
        <strain evidence="5 6">T-3040</strain>
    </source>
</reference>
<dbReference type="GO" id="GO:0003677">
    <property type="term" value="F:DNA binding"/>
    <property type="evidence" value="ECO:0007669"/>
    <property type="project" value="UniProtKB-KW"/>
</dbReference>
<organism evidence="5 6">
    <name type="scientific">Paenibacillus agaridevorans</name>
    <dbReference type="NCBI Taxonomy" id="171404"/>
    <lineage>
        <taxon>Bacteria</taxon>
        <taxon>Bacillati</taxon>
        <taxon>Bacillota</taxon>
        <taxon>Bacilli</taxon>
        <taxon>Bacillales</taxon>
        <taxon>Paenibacillaceae</taxon>
        <taxon>Paenibacillus</taxon>
    </lineage>
</organism>
<evidence type="ECO:0000256" key="3">
    <source>
        <dbReference type="ARBA" id="ARBA00023125"/>
    </source>
</evidence>
<evidence type="ECO:0000313" key="6">
    <source>
        <dbReference type="Proteomes" id="UP000245202"/>
    </source>
</evidence>
<dbReference type="GO" id="GO:0009307">
    <property type="term" value="P:DNA restriction-modification system"/>
    <property type="evidence" value="ECO:0007669"/>
    <property type="project" value="UniProtKB-KW"/>
</dbReference>
<evidence type="ECO:0000256" key="1">
    <source>
        <dbReference type="ARBA" id="ARBA00010923"/>
    </source>
</evidence>
<proteinExistence type="inferred from homology"/>
<keyword evidence="6" id="KW-1185">Reference proteome</keyword>
<dbReference type="AlphaFoldDB" id="A0A2R5ERZ1"/>
<evidence type="ECO:0000259" key="4">
    <source>
        <dbReference type="Pfam" id="PF01420"/>
    </source>
</evidence>
<keyword evidence="3" id="KW-0238">DNA-binding</keyword>
<dbReference type="CDD" id="cd17249">
    <property type="entry name" value="RMtype1_S_EcoR124I-TRD2-CR2_like"/>
    <property type="match status" value="1"/>
</dbReference>
<comment type="similarity">
    <text evidence="1">Belongs to the type-I restriction system S methylase family.</text>
</comment>
<gene>
    <name evidence="5" type="ORF">PAT3040_03518</name>
</gene>
<feature type="domain" description="Type I restriction modification DNA specificity" evidence="4">
    <location>
        <begin position="2"/>
        <end position="169"/>
    </location>
</feature>